<feature type="region of interest" description="Disordered" evidence="1">
    <location>
        <begin position="301"/>
        <end position="681"/>
    </location>
</feature>
<feature type="compositionally biased region" description="Pro residues" evidence="1">
    <location>
        <begin position="425"/>
        <end position="434"/>
    </location>
</feature>
<feature type="compositionally biased region" description="Basic and acidic residues" evidence="1">
    <location>
        <begin position="607"/>
        <end position="672"/>
    </location>
</feature>
<proteinExistence type="predicted"/>
<gene>
    <name evidence="2" type="ORF">GCM10011608_07480</name>
</gene>
<reference evidence="2" key="2">
    <citation type="submission" date="2020-09" db="EMBL/GenBank/DDBJ databases">
        <authorList>
            <person name="Sun Q."/>
            <person name="Zhou Y."/>
        </authorList>
    </citation>
    <scope>NUCLEOTIDE SEQUENCE</scope>
    <source>
        <strain evidence="2">CGMCC 4.7312</strain>
    </source>
</reference>
<dbReference type="AlphaFoldDB" id="A0A917TIZ1"/>
<feature type="compositionally biased region" description="Basic and acidic residues" evidence="1">
    <location>
        <begin position="800"/>
        <end position="815"/>
    </location>
</feature>
<keyword evidence="3" id="KW-1185">Reference proteome</keyword>
<dbReference type="EMBL" id="BMNB01000003">
    <property type="protein sequence ID" value="GGM25181.1"/>
    <property type="molecule type" value="Genomic_DNA"/>
</dbReference>
<dbReference type="RefSeq" id="WP_189040830.1">
    <property type="nucleotide sequence ID" value="NZ_BMNB01000003.1"/>
</dbReference>
<evidence type="ECO:0000313" key="2">
    <source>
        <dbReference type="EMBL" id="GGM25181.1"/>
    </source>
</evidence>
<reference evidence="2" key="1">
    <citation type="journal article" date="2014" name="Int. J. Syst. Evol. Microbiol.">
        <title>Complete genome sequence of Corynebacterium casei LMG S-19264T (=DSM 44701T), isolated from a smear-ripened cheese.</title>
        <authorList>
            <consortium name="US DOE Joint Genome Institute (JGI-PGF)"/>
            <person name="Walter F."/>
            <person name="Albersmeier A."/>
            <person name="Kalinowski J."/>
            <person name="Ruckert C."/>
        </authorList>
    </citation>
    <scope>NUCLEOTIDE SEQUENCE</scope>
    <source>
        <strain evidence="2">CGMCC 4.7312</strain>
    </source>
</reference>
<evidence type="ECO:0008006" key="4">
    <source>
        <dbReference type="Google" id="ProtNLM"/>
    </source>
</evidence>
<name>A0A917TIZ1_9ACTN</name>
<protein>
    <recommendedName>
        <fullName evidence="4">Transposase</fullName>
    </recommendedName>
</protein>
<evidence type="ECO:0000313" key="3">
    <source>
        <dbReference type="Proteomes" id="UP000608890"/>
    </source>
</evidence>
<feature type="compositionally biased region" description="Pro residues" evidence="1">
    <location>
        <begin position="344"/>
        <end position="378"/>
    </location>
</feature>
<feature type="compositionally biased region" description="Low complexity" evidence="1">
    <location>
        <begin position="578"/>
        <end position="588"/>
    </location>
</feature>
<feature type="region of interest" description="Disordered" evidence="1">
    <location>
        <begin position="784"/>
        <end position="822"/>
    </location>
</feature>
<organism evidence="2 3">
    <name type="scientific">Micromonospora sonchi</name>
    <dbReference type="NCBI Taxonomy" id="1763543"/>
    <lineage>
        <taxon>Bacteria</taxon>
        <taxon>Bacillati</taxon>
        <taxon>Actinomycetota</taxon>
        <taxon>Actinomycetes</taxon>
        <taxon>Micromonosporales</taxon>
        <taxon>Micromonosporaceae</taxon>
        <taxon>Micromonospora</taxon>
    </lineage>
</organism>
<accession>A0A917TIZ1</accession>
<evidence type="ECO:0000256" key="1">
    <source>
        <dbReference type="SAM" id="MobiDB-lite"/>
    </source>
</evidence>
<dbReference type="Proteomes" id="UP000608890">
    <property type="component" value="Unassembled WGS sequence"/>
</dbReference>
<comment type="caution">
    <text evidence="2">The sequence shown here is derived from an EMBL/GenBank/DDBJ whole genome shotgun (WGS) entry which is preliminary data.</text>
</comment>
<sequence length="822" mass="85394">MALVRVYCGLASADPADRSAPAGSALTSAVVDDAGRLLNVCEIGDDPAGYARLVTLLVERSGGPSGAAIAADSDDHSVTSLLSAAGRPLAIADDDSVDDFAERFADDDSVEEMQSPPAVRRAVGLARALQAGALSAVTLPAPRDLAGYKQVLAAHAALASGRHSAAVTLREVLRELYPAALRAYPDPADLIPLAVLDALPEPGMLTDAAGRGRDAAVTADAVAAQLTADGLGDADAIDEAVTALRVAIAETPRRSAVNRALTSAAAETIRQAVASVRACDAGCQALVGALHARMAAPVQLPGRRTVDRRGEPAGELSTAGSGTGLRAVRPTGPEPSGGRRSRPEPVPGSATPPSPRPLGPPPVAPAPVTPPPVAPAPVAPAAVAGPPVSAPPSRPEPPPSRPEPPPSRPEPPPSRIDGPTNRPISTPPPPPPGITPIAPAQRGSVPPAEAGEPFRPILTTAAINSARAERQRTVIPPRPKTNGEPPAPTGGFSATDLSIPMPASRPGQEEPPAPGSRANWPLVNNPESPADSPAHDPAVGPYEGARRAAADPPADDSAAERRVTPPWLADDLPPEPPVLRLVEPAPLADRALRTGAESQLDTPPLRLVDRENTERGDRPSERLDVTLPARRPEPPSERLDVALPARRPEPPSERLDVALPARRPEPPAERRPPPISDDGDGDLLIFAQARSAWFVGHGEDTDADLDWSSLADSGWQAAEQAARPAVGAETTAGLPKRVPQANLVPGSPLREERPLRIVRDAASLAENTTGYFRGWRRGQEIGGFAVGGRPGRESAGGWDFSRDTGDRDDDREYEYRSAGYRS</sequence>
<feature type="compositionally biased region" description="Pro residues" evidence="1">
    <location>
        <begin position="388"/>
        <end position="414"/>
    </location>
</feature>